<dbReference type="EMBL" id="LR797237">
    <property type="protein sequence ID" value="CAB4195701.1"/>
    <property type="molecule type" value="Genomic_DNA"/>
</dbReference>
<evidence type="ECO:0000313" key="5">
    <source>
        <dbReference type="EMBL" id="CAB4221872.1"/>
    </source>
</evidence>
<dbReference type="EMBL" id="LR797004">
    <property type="protein sequence ID" value="CAB4180784.1"/>
    <property type="molecule type" value="Genomic_DNA"/>
</dbReference>
<dbReference type="EMBL" id="LR796442">
    <property type="protein sequence ID" value="CAB4145096.1"/>
    <property type="molecule type" value="Genomic_DNA"/>
</dbReference>
<evidence type="ECO:0000313" key="3">
    <source>
        <dbReference type="EMBL" id="CAB4180784.1"/>
    </source>
</evidence>
<reference evidence="2" key="1">
    <citation type="submission" date="2020-05" db="EMBL/GenBank/DDBJ databases">
        <authorList>
            <person name="Chiriac C."/>
            <person name="Salcher M."/>
            <person name="Ghai R."/>
            <person name="Kavagutti S V."/>
        </authorList>
    </citation>
    <scope>NUCLEOTIDE SEQUENCE</scope>
</reference>
<dbReference type="EMBL" id="LR797507">
    <property type="protein sequence ID" value="CAB4221872.1"/>
    <property type="molecule type" value="Genomic_DNA"/>
</dbReference>
<organism evidence="2">
    <name type="scientific">uncultured Caudovirales phage</name>
    <dbReference type="NCBI Taxonomy" id="2100421"/>
    <lineage>
        <taxon>Viruses</taxon>
        <taxon>Duplodnaviria</taxon>
        <taxon>Heunggongvirae</taxon>
        <taxon>Uroviricota</taxon>
        <taxon>Caudoviricetes</taxon>
        <taxon>Peduoviridae</taxon>
        <taxon>Maltschvirus</taxon>
        <taxon>Maltschvirus maltsch</taxon>
    </lineage>
</organism>
<protein>
    <submittedName>
        <fullName evidence="2">Uncharacterized protein</fullName>
    </submittedName>
</protein>
<sequence>MIGMLQLNPPWHVVTPCGEGFAHALIDYGPSHNSVIVFAPFEGKQFMVHVDIAECKMGGNAMYSIDHPKPFTERQL</sequence>
<evidence type="ECO:0000313" key="4">
    <source>
        <dbReference type="EMBL" id="CAB4195701.1"/>
    </source>
</evidence>
<dbReference type="EMBL" id="LR796839">
    <property type="protein sequence ID" value="CAB4169036.1"/>
    <property type="molecule type" value="Genomic_DNA"/>
</dbReference>
<evidence type="ECO:0000313" key="1">
    <source>
        <dbReference type="EMBL" id="CAB4145096.1"/>
    </source>
</evidence>
<evidence type="ECO:0000313" key="2">
    <source>
        <dbReference type="EMBL" id="CAB4169036.1"/>
    </source>
</evidence>
<accession>A0A6J5PGL8</accession>
<gene>
    <name evidence="3" type="ORF">UFOVP1053_44</name>
    <name evidence="4" type="ORF">UFOVP1297_30</name>
    <name evidence="5" type="ORF">UFOVP1647_8</name>
    <name evidence="1" type="ORF">UFOVP472_44</name>
    <name evidence="2" type="ORF">UFOVP891_24</name>
</gene>
<name>A0A6J5PGL8_9CAUD</name>
<proteinExistence type="predicted"/>